<feature type="transmembrane region" description="Helical" evidence="6">
    <location>
        <begin position="168"/>
        <end position="197"/>
    </location>
</feature>
<protein>
    <submittedName>
        <fullName evidence="7">Threonine/homoserine/homoserine lactone efflux protein</fullName>
    </submittedName>
</protein>
<proteinExistence type="predicted"/>
<evidence type="ECO:0000256" key="3">
    <source>
        <dbReference type="ARBA" id="ARBA00022692"/>
    </source>
</evidence>
<evidence type="ECO:0000256" key="5">
    <source>
        <dbReference type="ARBA" id="ARBA00023136"/>
    </source>
</evidence>
<organism evidence="7 8">
    <name type="scientific">Microbacterium trichothecenolyticum</name>
    <name type="common">Aureobacterium trichothecenolyticum</name>
    <dbReference type="NCBI Taxonomy" id="69370"/>
    <lineage>
        <taxon>Bacteria</taxon>
        <taxon>Bacillati</taxon>
        <taxon>Actinomycetota</taxon>
        <taxon>Actinomycetes</taxon>
        <taxon>Micrococcales</taxon>
        <taxon>Microbacteriaceae</taxon>
        <taxon>Microbacterium</taxon>
    </lineage>
</organism>
<keyword evidence="8" id="KW-1185">Reference proteome</keyword>
<dbReference type="EMBL" id="JAUTBF010000001">
    <property type="protein sequence ID" value="MDQ1124833.1"/>
    <property type="molecule type" value="Genomic_DNA"/>
</dbReference>
<comment type="caution">
    <text evidence="7">The sequence shown here is derived from an EMBL/GenBank/DDBJ whole genome shotgun (WGS) entry which is preliminary data.</text>
</comment>
<keyword evidence="5 6" id="KW-0472">Membrane</keyword>
<sequence>MGDVDVSRADCGEKMFDAVSWSAAGGIAPAALVMVLTPGPNMISLVSRSIAQGRTAGLISLAGTGVGFVVYMTMANLGLAVVFVVVPWLYIGLKAAGVLYLAFLAWKTLRPGGIGVFETRPLAPDSPGKPFRMGLVTNLLNPKAAVMYLALIPQFVDTHAGDTVAQGFALGGIQIVGSLIVNATIVLAAGSIAGFIASRPAWLRWQRRVTGSMLGLVAVVLAVEVPRAAKS</sequence>
<reference evidence="7 8" key="1">
    <citation type="submission" date="2023-07" db="EMBL/GenBank/DDBJ databases">
        <title>Functional and genomic diversity of the sorghum phyllosphere microbiome.</title>
        <authorList>
            <person name="Shade A."/>
        </authorList>
    </citation>
    <scope>NUCLEOTIDE SEQUENCE [LARGE SCALE GENOMIC DNA]</scope>
    <source>
        <strain evidence="7 8">SORGH_AS_1207</strain>
    </source>
</reference>
<feature type="transmembrane region" description="Helical" evidence="6">
    <location>
        <begin position="80"/>
        <end position="103"/>
    </location>
</feature>
<evidence type="ECO:0000256" key="6">
    <source>
        <dbReference type="SAM" id="Phobius"/>
    </source>
</evidence>
<evidence type="ECO:0000313" key="7">
    <source>
        <dbReference type="EMBL" id="MDQ1124833.1"/>
    </source>
</evidence>
<evidence type="ECO:0000256" key="2">
    <source>
        <dbReference type="ARBA" id="ARBA00022475"/>
    </source>
</evidence>
<feature type="transmembrane region" description="Helical" evidence="6">
    <location>
        <begin position="18"/>
        <end position="36"/>
    </location>
</feature>
<gene>
    <name evidence="7" type="ORF">QE412_003406</name>
</gene>
<keyword evidence="2" id="KW-1003">Cell membrane</keyword>
<name>A0ABU0TYV4_MICTR</name>
<keyword evidence="3 6" id="KW-0812">Transmembrane</keyword>
<feature type="transmembrane region" description="Helical" evidence="6">
    <location>
        <begin position="139"/>
        <end position="156"/>
    </location>
</feature>
<dbReference type="PANTHER" id="PTHR30086:SF20">
    <property type="entry name" value="ARGININE EXPORTER PROTEIN ARGO-RELATED"/>
    <property type="match status" value="1"/>
</dbReference>
<comment type="subcellular location">
    <subcellularLocation>
        <location evidence="1">Cell membrane</location>
        <topology evidence="1">Multi-pass membrane protein</topology>
    </subcellularLocation>
</comment>
<evidence type="ECO:0000313" key="8">
    <source>
        <dbReference type="Proteomes" id="UP001226691"/>
    </source>
</evidence>
<dbReference type="Proteomes" id="UP001226691">
    <property type="component" value="Unassembled WGS sequence"/>
</dbReference>
<dbReference type="PIRSF" id="PIRSF006324">
    <property type="entry name" value="LeuE"/>
    <property type="match status" value="1"/>
</dbReference>
<evidence type="ECO:0000256" key="4">
    <source>
        <dbReference type="ARBA" id="ARBA00022989"/>
    </source>
</evidence>
<accession>A0ABU0TYV4</accession>
<dbReference type="PANTHER" id="PTHR30086">
    <property type="entry name" value="ARGININE EXPORTER PROTEIN ARGO"/>
    <property type="match status" value="1"/>
</dbReference>
<evidence type="ECO:0000256" key="1">
    <source>
        <dbReference type="ARBA" id="ARBA00004651"/>
    </source>
</evidence>
<feature type="transmembrane region" description="Helical" evidence="6">
    <location>
        <begin position="56"/>
        <end position="74"/>
    </location>
</feature>
<dbReference type="InterPro" id="IPR001123">
    <property type="entry name" value="LeuE-type"/>
</dbReference>
<dbReference type="Pfam" id="PF01810">
    <property type="entry name" value="LysE"/>
    <property type="match status" value="1"/>
</dbReference>
<keyword evidence="4 6" id="KW-1133">Transmembrane helix</keyword>